<accession>A0A852YH67</accession>
<dbReference type="Proteomes" id="UP000553888">
    <property type="component" value="Unassembled WGS sequence"/>
</dbReference>
<dbReference type="PROSITE" id="PS00092">
    <property type="entry name" value="N6_MTASE"/>
    <property type="match status" value="1"/>
</dbReference>
<proteinExistence type="inferred from homology"/>
<organism evidence="7 8">
    <name type="scientific">Schumannella luteola</name>
    <dbReference type="NCBI Taxonomy" id="472059"/>
    <lineage>
        <taxon>Bacteria</taxon>
        <taxon>Bacillati</taxon>
        <taxon>Actinomycetota</taxon>
        <taxon>Actinomycetes</taxon>
        <taxon>Micrococcales</taxon>
        <taxon>Microbacteriaceae</taxon>
        <taxon>Schumannella</taxon>
    </lineage>
</organism>
<comment type="caution">
    <text evidence="7">The sequence shown here is derived from an EMBL/GenBank/DDBJ whole genome shotgun (WGS) entry which is preliminary data.</text>
</comment>
<dbReference type="Pfam" id="PF23186">
    <property type="entry name" value="DUF7059"/>
    <property type="match status" value="1"/>
</dbReference>
<dbReference type="InterPro" id="IPR052190">
    <property type="entry name" value="Euk-Arch_PrmC-MTase"/>
</dbReference>
<reference evidence="7 8" key="1">
    <citation type="submission" date="2020-07" db="EMBL/GenBank/DDBJ databases">
        <title>Sequencing the genomes of 1000 actinobacteria strains.</title>
        <authorList>
            <person name="Klenk H.-P."/>
        </authorList>
    </citation>
    <scope>NUCLEOTIDE SEQUENCE [LARGE SCALE GENOMIC DNA]</scope>
    <source>
        <strain evidence="7 8">DSM 23141</strain>
    </source>
</reference>
<keyword evidence="3" id="KW-0808">Transferase</keyword>
<dbReference type="PANTHER" id="PTHR45875">
    <property type="entry name" value="METHYLTRANSFERASE N6AMT1"/>
    <property type="match status" value="1"/>
</dbReference>
<dbReference type="GO" id="GO:0008757">
    <property type="term" value="F:S-adenosylmethionine-dependent methyltransferase activity"/>
    <property type="evidence" value="ECO:0007669"/>
    <property type="project" value="TreeGrafter"/>
</dbReference>
<feature type="domain" description="Methyltransferase small" evidence="5">
    <location>
        <begin position="166"/>
        <end position="291"/>
    </location>
</feature>
<evidence type="ECO:0000313" key="7">
    <source>
        <dbReference type="EMBL" id="NYH00492.1"/>
    </source>
</evidence>
<dbReference type="GO" id="GO:0008276">
    <property type="term" value="F:protein methyltransferase activity"/>
    <property type="evidence" value="ECO:0007669"/>
    <property type="project" value="TreeGrafter"/>
</dbReference>
<dbReference type="Pfam" id="PF05175">
    <property type="entry name" value="MTS"/>
    <property type="match status" value="1"/>
</dbReference>
<gene>
    <name evidence="7" type="ORF">BJ979_003117</name>
</gene>
<evidence type="ECO:0000256" key="1">
    <source>
        <dbReference type="ARBA" id="ARBA00006149"/>
    </source>
</evidence>
<evidence type="ECO:0000256" key="3">
    <source>
        <dbReference type="ARBA" id="ARBA00022679"/>
    </source>
</evidence>
<dbReference type="GO" id="GO:0008170">
    <property type="term" value="F:N-methyltransferase activity"/>
    <property type="evidence" value="ECO:0007669"/>
    <property type="project" value="UniProtKB-ARBA"/>
</dbReference>
<sequence length="538" mass="56402">MLLDLADDLRRDLDQAVYTVDRLRGLWGDVADDALQRADRVPALRALAGRTEPAAILARLFVLGDAVSRAEATGALPTTGLDTALAQGLLEPAPTAGAATGDAIDAEAADLVRGTIDLRPYSVVDAIGVAAWWIASDLGELATGRALRTDHVLGIGGASATLSGLMLPDRARSVLDLGTGCGIQALHASRFADRVVATDISARALDFGRLNAALNGVDTIEFRLGSLYEPVAGERFDRIVSNPPFVITPRRAGVPEYEYRDGGMVGDALVAAVVTGAAEHLEPGGIAQLLGNWEYRSETGSAPDQVDDADGLDRAAAWARDAGLEHWIIEREQADPARYAETWIRDGGTKPGSAEWEALLGAWLDDFADRGVEAVGFGYVLLRRPADDALEVASGTAASDRAPLARVERIPEALGENPAGLGPHLSTVLAAHDALVALGPDGIDGHAFRVAPDVTEERSHWPGEESPSALVLRQGGGFARTLRVSPAVAAAVGAYDGELALGVIASAIAQLLELDERAVLDEIRAETLELVRGGLVVP</sequence>
<keyword evidence="4" id="KW-0949">S-adenosyl-L-methionine</keyword>
<evidence type="ECO:0000259" key="5">
    <source>
        <dbReference type="Pfam" id="PF05175"/>
    </source>
</evidence>
<keyword evidence="2 7" id="KW-0489">Methyltransferase</keyword>
<dbReference type="InterPro" id="IPR002052">
    <property type="entry name" value="DNA_methylase_N6_adenine_CS"/>
</dbReference>
<comment type="similarity">
    <text evidence="1">Belongs to the eukaryotic/archaeal PrmC-related family.</text>
</comment>
<keyword evidence="8" id="KW-1185">Reference proteome</keyword>
<dbReference type="GO" id="GO:0035657">
    <property type="term" value="C:eRF1 methyltransferase complex"/>
    <property type="evidence" value="ECO:0007669"/>
    <property type="project" value="TreeGrafter"/>
</dbReference>
<dbReference type="EMBL" id="JACBZY010000001">
    <property type="protein sequence ID" value="NYH00492.1"/>
    <property type="molecule type" value="Genomic_DNA"/>
</dbReference>
<dbReference type="RefSeq" id="WP_179569350.1">
    <property type="nucleotide sequence ID" value="NZ_JACBZY010000001.1"/>
</dbReference>
<dbReference type="GO" id="GO:0003676">
    <property type="term" value="F:nucleic acid binding"/>
    <property type="evidence" value="ECO:0007669"/>
    <property type="project" value="InterPro"/>
</dbReference>
<dbReference type="PANTHER" id="PTHR45875:SF1">
    <property type="entry name" value="METHYLTRANSFERASE N6AMT1"/>
    <property type="match status" value="1"/>
</dbReference>
<evidence type="ECO:0000256" key="4">
    <source>
        <dbReference type="ARBA" id="ARBA00022691"/>
    </source>
</evidence>
<evidence type="ECO:0000256" key="2">
    <source>
        <dbReference type="ARBA" id="ARBA00022603"/>
    </source>
</evidence>
<dbReference type="Gene3D" id="3.40.50.150">
    <property type="entry name" value="Vaccinia Virus protein VP39"/>
    <property type="match status" value="1"/>
</dbReference>
<evidence type="ECO:0000313" key="8">
    <source>
        <dbReference type="Proteomes" id="UP000553888"/>
    </source>
</evidence>
<evidence type="ECO:0000259" key="6">
    <source>
        <dbReference type="Pfam" id="PF23186"/>
    </source>
</evidence>
<dbReference type="InterPro" id="IPR055487">
    <property type="entry name" value="DUF7059"/>
</dbReference>
<dbReference type="CDD" id="cd02440">
    <property type="entry name" value="AdoMet_MTases"/>
    <property type="match status" value="1"/>
</dbReference>
<feature type="domain" description="DUF7059" evidence="6">
    <location>
        <begin position="16"/>
        <end position="95"/>
    </location>
</feature>
<protein>
    <submittedName>
        <fullName evidence="7">Methylase of polypeptide subunit release factors</fullName>
    </submittedName>
</protein>
<dbReference type="InterPro" id="IPR007848">
    <property type="entry name" value="Small_mtfrase_dom"/>
</dbReference>
<dbReference type="SUPFAM" id="SSF53335">
    <property type="entry name" value="S-adenosyl-L-methionine-dependent methyltransferases"/>
    <property type="match status" value="1"/>
</dbReference>
<name>A0A852YH67_9MICO</name>
<dbReference type="InterPro" id="IPR029063">
    <property type="entry name" value="SAM-dependent_MTases_sf"/>
</dbReference>
<dbReference type="AlphaFoldDB" id="A0A852YH67"/>
<dbReference type="GO" id="GO:0032259">
    <property type="term" value="P:methylation"/>
    <property type="evidence" value="ECO:0007669"/>
    <property type="project" value="UniProtKB-KW"/>
</dbReference>